<dbReference type="AlphaFoldDB" id="A0A6G1DA25"/>
<name>A0A6G1DA25_9ORYZ</name>
<protein>
    <submittedName>
        <fullName evidence="1">Uncharacterized protein</fullName>
    </submittedName>
</protein>
<reference evidence="1 2" key="1">
    <citation type="submission" date="2019-11" db="EMBL/GenBank/DDBJ databases">
        <title>Whole genome sequence of Oryza granulata.</title>
        <authorList>
            <person name="Li W."/>
        </authorList>
    </citation>
    <scope>NUCLEOTIDE SEQUENCE [LARGE SCALE GENOMIC DNA]</scope>
    <source>
        <strain evidence="2">cv. Menghai</strain>
        <tissue evidence="1">Leaf</tissue>
    </source>
</reference>
<accession>A0A6G1DA25</accession>
<organism evidence="1 2">
    <name type="scientific">Oryza meyeriana var. granulata</name>
    <dbReference type="NCBI Taxonomy" id="110450"/>
    <lineage>
        <taxon>Eukaryota</taxon>
        <taxon>Viridiplantae</taxon>
        <taxon>Streptophyta</taxon>
        <taxon>Embryophyta</taxon>
        <taxon>Tracheophyta</taxon>
        <taxon>Spermatophyta</taxon>
        <taxon>Magnoliopsida</taxon>
        <taxon>Liliopsida</taxon>
        <taxon>Poales</taxon>
        <taxon>Poaceae</taxon>
        <taxon>BOP clade</taxon>
        <taxon>Oryzoideae</taxon>
        <taxon>Oryzeae</taxon>
        <taxon>Oryzinae</taxon>
        <taxon>Oryza</taxon>
        <taxon>Oryza meyeriana</taxon>
    </lineage>
</organism>
<evidence type="ECO:0000313" key="2">
    <source>
        <dbReference type="Proteomes" id="UP000479710"/>
    </source>
</evidence>
<dbReference type="Proteomes" id="UP000479710">
    <property type="component" value="Unassembled WGS sequence"/>
</dbReference>
<dbReference type="EMBL" id="SPHZ02000007">
    <property type="protein sequence ID" value="KAF0909266.1"/>
    <property type="molecule type" value="Genomic_DNA"/>
</dbReference>
<proteinExistence type="predicted"/>
<sequence length="66" mass="7801">MTLAILVWRTFRRGGRPTSRQRDFSPIWTWLAIAVAVRTETTHHHVTHVYHTLDTLKIGRLNDEYT</sequence>
<gene>
    <name evidence="1" type="ORF">E2562_032975</name>
</gene>
<evidence type="ECO:0000313" key="1">
    <source>
        <dbReference type="EMBL" id="KAF0909266.1"/>
    </source>
</evidence>
<keyword evidence="2" id="KW-1185">Reference proteome</keyword>
<comment type="caution">
    <text evidence="1">The sequence shown here is derived from an EMBL/GenBank/DDBJ whole genome shotgun (WGS) entry which is preliminary data.</text>
</comment>